<comment type="caution">
    <text evidence="7">Lacks conserved residue(s) required for the propagation of feature annotation.</text>
</comment>
<evidence type="ECO:0000256" key="2">
    <source>
        <dbReference type="ARBA" id="ARBA00009326"/>
    </source>
</evidence>
<keyword evidence="6 8" id="KW-0788">Thiol protease</keyword>
<evidence type="ECO:0000256" key="7">
    <source>
        <dbReference type="PROSITE-ProRule" id="PRU01393"/>
    </source>
</evidence>
<comment type="similarity">
    <text evidence="2 7 8">Belongs to the peptidase C12 family.</text>
</comment>
<dbReference type="GO" id="GO:0004843">
    <property type="term" value="F:cysteine-type deubiquitinase activity"/>
    <property type="evidence" value="ECO:0007669"/>
    <property type="project" value="UniProtKB-EC"/>
</dbReference>
<dbReference type="CDD" id="cd09616">
    <property type="entry name" value="Peptidase_C12_UCH_L1_L3"/>
    <property type="match status" value="1"/>
</dbReference>
<evidence type="ECO:0000313" key="11">
    <source>
        <dbReference type="Proteomes" id="UP001345691"/>
    </source>
</evidence>
<evidence type="ECO:0000313" key="10">
    <source>
        <dbReference type="EMBL" id="KAK5066357.1"/>
    </source>
</evidence>
<comment type="caution">
    <text evidence="10">The sequence shown here is derived from an EMBL/GenBank/DDBJ whole genome shotgun (WGS) entry which is preliminary data.</text>
</comment>
<dbReference type="InterPro" id="IPR038765">
    <property type="entry name" value="Papain-like_cys_pep_sf"/>
</dbReference>
<dbReference type="Gene3D" id="3.40.532.10">
    <property type="entry name" value="Peptidase C12, ubiquitin carboxyl-terminal hydrolase"/>
    <property type="match status" value="1"/>
</dbReference>
<organism evidence="10 11">
    <name type="scientific">Exophiala sideris</name>
    <dbReference type="NCBI Taxonomy" id="1016849"/>
    <lineage>
        <taxon>Eukaryota</taxon>
        <taxon>Fungi</taxon>
        <taxon>Dikarya</taxon>
        <taxon>Ascomycota</taxon>
        <taxon>Pezizomycotina</taxon>
        <taxon>Eurotiomycetes</taxon>
        <taxon>Chaetothyriomycetidae</taxon>
        <taxon>Chaetothyriales</taxon>
        <taxon>Herpotrichiellaceae</taxon>
        <taxon>Exophiala</taxon>
    </lineage>
</organism>
<dbReference type="InterPro" id="IPR036959">
    <property type="entry name" value="Peptidase_C12_UCH_sf"/>
</dbReference>
<keyword evidence="11" id="KW-1185">Reference proteome</keyword>
<feature type="domain" description="UCH catalytic" evidence="9">
    <location>
        <begin position="19"/>
        <end position="253"/>
    </location>
</feature>
<dbReference type="InterPro" id="IPR001578">
    <property type="entry name" value="Peptidase_C12_UCH"/>
</dbReference>
<dbReference type="EMBL" id="JAVRRF010000004">
    <property type="protein sequence ID" value="KAK5066357.1"/>
    <property type="molecule type" value="Genomic_DNA"/>
</dbReference>
<dbReference type="PANTHER" id="PTHR10589:SF17">
    <property type="entry name" value="UBIQUITIN CARBOXYL-TERMINAL HYDROLASE"/>
    <property type="match status" value="1"/>
</dbReference>
<name>A0ABR0JKF8_9EURO</name>
<dbReference type="PROSITE" id="PS52048">
    <property type="entry name" value="UCH_DOMAIN"/>
    <property type="match status" value="1"/>
</dbReference>
<dbReference type="SUPFAM" id="SSF54001">
    <property type="entry name" value="Cysteine proteinases"/>
    <property type="match status" value="1"/>
</dbReference>
<gene>
    <name evidence="10" type="primary">YUH1_1</name>
    <name evidence="10" type="ORF">LTR69_002876</name>
</gene>
<keyword evidence="3 8" id="KW-0645">Protease</keyword>
<accession>A0ABR0JKF8</accession>
<dbReference type="PRINTS" id="PR00707">
    <property type="entry name" value="UBCTHYDRLASE"/>
</dbReference>
<comment type="catalytic activity">
    <reaction evidence="1 8">
        <text>Thiol-dependent hydrolysis of ester, thioester, amide, peptide and isopeptide bonds formed by the C-terminal Gly of ubiquitin (a 76-residue protein attached to proteins as an intracellular targeting signal).</text>
        <dbReference type="EC" id="3.4.19.12"/>
    </reaction>
</comment>
<evidence type="ECO:0000256" key="1">
    <source>
        <dbReference type="ARBA" id="ARBA00000707"/>
    </source>
</evidence>
<evidence type="ECO:0000256" key="8">
    <source>
        <dbReference type="RuleBase" id="RU361215"/>
    </source>
</evidence>
<evidence type="ECO:0000256" key="4">
    <source>
        <dbReference type="ARBA" id="ARBA00022786"/>
    </source>
</evidence>
<protein>
    <recommendedName>
        <fullName evidence="8">Ubiquitin carboxyl-terminal hydrolase</fullName>
        <ecNumber evidence="8">3.4.19.12</ecNumber>
    </recommendedName>
</protein>
<dbReference type="EC" id="3.4.19.12" evidence="8"/>
<keyword evidence="5 8" id="KW-0378">Hydrolase</keyword>
<evidence type="ECO:0000259" key="9">
    <source>
        <dbReference type="PROSITE" id="PS52048"/>
    </source>
</evidence>
<dbReference type="Proteomes" id="UP001345691">
    <property type="component" value="Unassembled WGS sequence"/>
</dbReference>
<reference evidence="10 11" key="1">
    <citation type="submission" date="2023-08" db="EMBL/GenBank/DDBJ databases">
        <title>Black Yeasts Isolated from many extreme environments.</title>
        <authorList>
            <person name="Coleine C."/>
            <person name="Stajich J.E."/>
            <person name="Selbmann L."/>
        </authorList>
    </citation>
    <scope>NUCLEOTIDE SEQUENCE [LARGE SCALE GENOMIC DNA]</scope>
    <source>
        <strain evidence="10 11">CCFEE 6328</strain>
    </source>
</reference>
<dbReference type="Pfam" id="PF01088">
    <property type="entry name" value="Peptidase_C12"/>
    <property type="match status" value="1"/>
</dbReference>
<proteinExistence type="inferred from homology"/>
<evidence type="ECO:0000256" key="6">
    <source>
        <dbReference type="ARBA" id="ARBA00022807"/>
    </source>
</evidence>
<keyword evidence="4 8" id="KW-0833">Ubl conjugation pathway</keyword>
<sequence>MPATTEDSAMASTGDDHKTFIPLENNPEVMTSLAHQLGLSSTFAFHDVYTLTDPDLLALLPRPANALLFVYPCTEHSEAYYAKMNEAEPDYNGAGSDEPVMFYRQIIHHACGLIGLLHCVTNGSAAEHIHTSSDLEGLIENTRPLRPVERAQYLHDSDMLEKAHGAVAELGDTKAPPLGEDPGHAFIAFVKGKDGHLYELEGRRKGPVDLGKLEDDKDVLSEEALNMGPLPFIRREEAAGTGVVRFSCTVLGPTMES</sequence>
<evidence type="ECO:0000256" key="3">
    <source>
        <dbReference type="ARBA" id="ARBA00022670"/>
    </source>
</evidence>
<evidence type="ECO:0000256" key="5">
    <source>
        <dbReference type="ARBA" id="ARBA00022801"/>
    </source>
</evidence>
<dbReference type="PANTHER" id="PTHR10589">
    <property type="entry name" value="UBIQUITIN CARBOXYL-TERMINAL HYDROLASE"/>
    <property type="match status" value="1"/>
</dbReference>